<evidence type="ECO:0000256" key="1">
    <source>
        <dbReference type="SAM" id="MobiDB-lite"/>
    </source>
</evidence>
<dbReference type="AlphaFoldDB" id="A0A2C5YRQ7"/>
<evidence type="ECO:0000313" key="2">
    <source>
        <dbReference type="EMBL" id="PHH80778.1"/>
    </source>
</evidence>
<dbReference type="EMBL" id="NJES01000009">
    <property type="protein sequence ID" value="PHH80778.1"/>
    <property type="molecule type" value="Genomic_DNA"/>
</dbReference>
<proteinExistence type="predicted"/>
<name>A0A2C5YRQ7_9HYPO</name>
<accession>A0A2C5YRQ7</accession>
<comment type="caution">
    <text evidence="2">The sequence shown here is derived from an EMBL/GenBank/DDBJ whole genome shotgun (WGS) entry which is preliminary data.</text>
</comment>
<reference evidence="2 3" key="1">
    <citation type="submission" date="2017-06" db="EMBL/GenBank/DDBJ databases">
        <title>Ant-infecting Ophiocordyceps genomes reveal a high diversity of potential behavioral manipulation genes and a possible major role for enterotoxins.</title>
        <authorList>
            <person name="De Bekker C."/>
            <person name="Evans H.C."/>
            <person name="Brachmann A."/>
            <person name="Hughes D.P."/>
        </authorList>
    </citation>
    <scope>NUCLEOTIDE SEQUENCE [LARGE SCALE GENOMIC DNA]</scope>
    <source>
        <strain evidence="2 3">Map16</strain>
    </source>
</reference>
<gene>
    <name evidence="2" type="ORF">CDD80_7315</name>
</gene>
<evidence type="ECO:0000313" key="3">
    <source>
        <dbReference type="Proteomes" id="UP000226431"/>
    </source>
</evidence>
<feature type="region of interest" description="Disordered" evidence="1">
    <location>
        <begin position="47"/>
        <end position="80"/>
    </location>
</feature>
<organism evidence="2 3">
    <name type="scientific">Ophiocordyceps camponoti-rufipedis</name>
    <dbReference type="NCBI Taxonomy" id="2004952"/>
    <lineage>
        <taxon>Eukaryota</taxon>
        <taxon>Fungi</taxon>
        <taxon>Dikarya</taxon>
        <taxon>Ascomycota</taxon>
        <taxon>Pezizomycotina</taxon>
        <taxon>Sordariomycetes</taxon>
        <taxon>Hypocreomycetidae</taxon>
        <taxon>Hypocreales</taxon>
        <taxon>Ophiocordycipitaceae</taxon>
        <taxon>Ophiocordyceps</taxon>
    </lineage>
</organism>
<keyword evidence="3" id="KW-1185">Reference proteome</keyword>
<protein>
    <submittedName>
        <fullName evidence="2">Uncharacterized protein</fullName>
    </submittedName>
</protein>
<sequence length="274" mass="30187">MNNPFLAPPPSHRGHPFRPLQPAAVEALANVTSGRLADALEGAVGPPVFTALPSPTGPTGPGNPTHNEPMDVDPPAASAPRISQTDLQNLRDGNFGSISCPILLYALTQYIRYHFQRSSGTLSRKPRAAIEHDRQKQPTVSDEELNNNMCHAARQILDKIDTAAQKSVSNPSKDVCSSVEHMHLWFHMGTRWSSGSFNNLVIKLNGRDLVTEKSPNSGEFYQFVFWKQKTNSLKITTFNDVKNVTFGNQGKYWDSMDIKGILPSSPQPPMKTTL</sequence>
<dbReference type="Proteomes" id="UP000226431">
    <property type="component" value="Unassembled WGS sequence"/>
</dbReference>